<comment type="caution">
    <text evidence="2">The sequence shown here is derived from an EMBL/GenBank/DDBJ whole genome shotgun (WGS) entry which is preliminary data.</text>
</comment>
<dbReference type="RefSeq" id="WP_020509744.1">
    <property type="nucleotide sequence ID" value="NZ_JBIAZU010000001.1"/>
</dbReference>
<evidence type="ECO:0000313" key="2">
    <source>
        <dbReference type="EMBL" id="MFF5289409.1"/>
    </source>
</evidence>
<organism evidence="2 3">
    <name type="scientific">Paractinoplanes globisporus</name>
    <dbReference type="NCBI Taxonomy" id="113565"/>
    <lineage>
        <taxon>Bacteria</taxon>
        <taxon>Bacillati</taxon>
        <taxon>Actinomycetota</taxon>
        <taxon>Actinomycetes</taxon>
        <taxon>Micromonosporales</taxon>
        <taxon>Micromonosporaceae</taxon>
        <taxon>Paractinoplanes</taxon>
    </lineage>
</organism>
<evidence type="ECO:0000313" key="3">
    <source>
        <dbReference type="Proteomes" id="UP001602245"/>
    </source>
</evidence>
<accession>A0ABW6W9N6</accession>
<gene>
    <name evidence="2" type="ORF">ACFY35_08220</name>
</gene>
<dbReference type="InterPro" id="IPR023286">
    <property type="entry name" value="ABATE_dom_sf"/>
</dbReference>
<dbReference type="Pfam" id="PF11706">
    <property type="entry name" value="zf-CGNR"/>
    <property type="match status" value="1"/>
</dbReference>
<dbReference type="SUPFAM" id="SSF160904">
    <property type="entry name" value="Jann2411-like"/>
    <property type="match status" value="1"/>
</dbReference>
<name>A0ABW6W9N6_9ACTN</name>
<dbReference type="PANTHER" id="PTHR35525">
    <property type="entry name" value="BLL6575 PROTEIN"/>
    <property type="match status" value="1"/>
</dbReference>
<dbReference type="PANTHER" id="PTHR35525:SF3">
    <property type="entry name" value="BLL6575 PROTEIN"/>
    <property type="match status" value="1"/>
</dbReference>
<reference evidence="2 3" key="1">
    <citation type="submission" date="2024-10" db="EMBL/GenBank/DDBJ databases">
        <title>The Natural Products Discovery Center: Release of the First 8490 Sequenced Strains for Exploring Actinobacteria Biosynthetic Diversity.</title>
        <authorList>
            <person name="Kalkreuter E."/>
            <person name="Kautsar S.A."/>
            <person name="Yang D."/>
            <person name="Bader C.D."/>
            <person name="Teijaro C.N."/>
            <person name="Fluegel L."/>
            <person name="Davis C.M."/>
            <person name="Simpson J.R."/>
            <person name="Lauterbach L."/>
            <person name="Steele A.D."/>
            <person name="Gui C."/>
            <person name="Meng S."/>
            <person name="Li G."/>
            <person name="Viehrig K."/>
            <person name="Ye F."/>
            <person name="Su P."/>
            <person name="Kiefer A.F."/>
            <person name="Nichols A."/>
            <person name="Cepeda A.J."/>
            <person name="Yan W."/>
            <person name="Fan B."/>
            <person name="Jiang Y."/>
            <person name="Adhikari A."/>
            <person name="Zheng C.-J."/>
            <person name="Schuster L."/>
            <person name="Cowan T.M."/>
            <person name="Smanski M.J."/>
            <person name="Chevrette M.G."/>
            <person name="De Carvalho L.P.S."/>
            <person name="Shen B."/>
        </authorList>
    </citation>
    <scope>NUCLEOTIDE SEQUENCE [LARGE SCALE GENOMIC DNA]</scope>
    <source>
        <strain evidence="2 3">NPDC000087</strain>
    </source>
</reference>
<dbReference type="Gene3D" id="1.10.3300.10">
    <property type="entry name" value="Jann2411-like domain"/>
    <property type="match status" value="1"/>
</dbReference>
<dbReference type="InterPro" id="IPR021005">
    <property type="entry name" value="Znf_CGNR"/>
</dbReference>
<evidence type="ECO:0000259" key="1">
    <source>
        <dbReference type="Pfam" id="PF11706"/>
    </source>
</evidence>
<protein>
    <submittedName>
        <fullName evidence="2">CGNR zinc finger domain-containing protein</fullName>
    </submittedName>
</protein>
<dbReference type="InterPro" id="IPR010852">
    <property type="entry name" value="ABATE"/>
</dbReference>
<dbReference type="Proteomes" id="UP001602245">
    <property type="component" value="Unassembled WGS sequence"/>
</dbReference>
<sequence length="194" mass="20649">MVRNISWPGLGDEDLLIAVANTAHGEHDELADAASVRAWWHGLNAPVTGRDSGSEAPESVATLRALRGLIRGLALRNNGIEPDMSGTYGLDGLALRLDLREAPSLRADVPGDLATDIGAATVAALLRATARPGWSRVKACRGDDCRWVFVDGSRNTSRRWCAMANCGNRAKMATFRDRHRTPSHSPAGGIGSAT</sequence>
<dbReference type="EMBL" id="JBIAZU010000001">
    <property type="protein sequence ID" value="MFF5289409.1"/>
    <property type="molecule type" value="Genomic_DNA"/>
</dbReference>
<keyword evidence="3" id="KW-1185">Reference proteome</keyword>
<feature type="domain" description="Zinc finger CGNR" evidence="1">
    <location>
        <begin position="136"/>
        <end position="179"/>
    </location>
</feature>
<proteinExistence type="predicted"/>